<feature type="compositionally biased region" description="Pro residues" evidence="5">
    <location>
        <begin position="980"/>
        <end position="989"/>
    </location>
</feature>
<evidence type="ECO:0000313" key="8">
    <source>
        <dbReference type="Proteomes" id="UP001174997"/>
    </source>
</evidence>
<feature type="compositionally biased region" description="Pro residues" evidence="5">
    <location>
        <begin position="1328"/>
        <end position="1353"/>
    </location>
</feature>
<evidence type="ECO:0000256" key="1">
    <source>
        <dbReference type="ARBA" id="ARBA00004123"/>
    </source>
</evidence>
<evidence type="ECO:0000256" key="2">
    <source>
        <dbReference type="ARBA" id="ARBA00023015"/>
    </source>
</evidence>
<feature type="compositionally biased region" description="Low complexity" evidence="5">
    <location>
        <begin position="925"/>
        <end position="936"/>
    </location>
</feature>
<sequence>MPTAQHPQAKFDPIPPDIDLATLVDRTPNFQWVARITAAQIQNIGPQEFEKLVVLHVVLGGKPLVIEKWNRRLPQDLFGPKWLEEMYNKKQENVRDIVGQCDIPMTTGHYLRSMKQLTNQWTPENFRDERRQRLYLKDIDCPPEWHEYLQKKVIPPNLFYMNENVDERSPRGQNDDDFDMFNEGTKSIAPAGDLMSSLPEQMRAQNLMCYIGHEGTYTPAHREMCASLGQNIMVDASGDENGEKPGSSIWFMTESKDREVVREYFLSMLGHDIEIEKHFAQINAWKKATFPVYIVEQKVGDFVLVPPLAPHQVWNRGTRTIKVAWNRTTVETLKLALDEALPKARLVCRDEQYKNKAIIYYTLEKYSKLLLDMEKTADTGLLGFGQDLIKNSSRTKQLAGDFKALFELFTRVLVDEMFGTKEKEVEYIEFDSCVTCSYCRANIFNRFLTCKHCVRQLVGGDEDTYDICMDCYVMGRSCLCISNLTWCEQWRWQDLVEKYEDWRALIVKHDGYVDFNTSPLPLELARKRYGKKTVAQLCQEQLRRRPWKDISKVDKPKEPAEESEVEVDDNGRPKKKRRGGRKAKKGDVYRCHVCQHKDYTYKLAFCSNQGCNDAYCYGVLYRAFDQMPQEVMQNERWQCPKCLGICNCGACRKAKNGVPYIPKKTLLGHDTRPIADDRSVELLIDFKIHNLSWLKNAGDETRALSSKRMQRLREAADAEKAKSSQLENEVPQLPDGALADSLEEAALQQALVNGGYGEQPAVLGNGAAGEHPPHENGHAGPAEVADMSIVEDQSSYPDPSGLGRERGLGMGYYDQDDSEDKILFDPYQQPSVESLMAIDDEPEPAEYLKKQLRVAKRRARLEEDDDPDFRGPRSHNKKKAKTTNARDGQEDALNNMDPALFGDVTMVDAPADGTPTEGEAPAVQAPPNADAPDGPAQEGDEPRPYSPNRPALRHARPKTSYLVDENGEEEFNEILIPRSQRPPPPPPPLKQFNPADATKDPLDLASAAILAITGGAAGGSMSATQSPAPAGSANAAAPTTGKRRGRPPGPRKSLASAGSAEQTPSGPPKPTRKPPRDRTLPVRAGDDSDSDVDAQLTGALEGFDEDGEPIRSRPQSQQGGFTPVNAPKRRGRPPKNAQRGAAAGTSAGPAAGSPFMSMADRMKAKGKKFKIASRKSQAAQDSTPSVQAASRSVSRDVDTPTTTTADKASEKPMRATRGRSKASAAPDSDVDMEDADFDPNAAEEVVSEVASPRASPSPSTQDNMEPMDTFMPSPSPVRDVPREPTVISKTQTPEPEREPTPVHDVSPSPSPARNYSPSPLREASPTPAYSPPREPSPSPIRSPSPPPPPPKPAGPTIVRLASSDDEGSDFDDHNDEEQSQSESQSESQSASESESESESEELAGRGRDPLDPSDSDDSGSDDDEDIPAVKPVVSTGTRGGRGGTAGLSGRGGATTTVGRGGATAGRGRGRGRGRPRGRGH</sequence>
<dbReference type="Proteomes" id="UP001174997">
    <property type="component" value="Unassembled WGS sequence"/>
</dbReference>
<dbReference type="Gene3D" id="2.60.120.650">
    <property type="entry name" value="Cupin"/>
    <property type="match status" value="1"/>
</dbReference>
<feature type="compositionally biased region" description="Basic residues" evidence="5">
    <location>
        <begin position="1467"/>
        <end position="1480"/>
    </location>
</feature>
<dbReference type="Pfam" id="PF10497">
    <property type="entry name" value="zf-4CXXC_R1"/>
    <property type="match status" value="1"/>
</dbReference>
<keyword evidence="3" id="KW-0804">Transcription</keyword>
<dbReference type="EMBL" id="JAULSY010000036">
    <property type="protein sequence ID" value="KAK0670055.1"/>
    <property type="molecule type" value="Genomic_DNA"/>
</dbReference>
<feature type="compositionally biased region" description="Basic and acidic residues" evidence="5">
    <location>
        <begin position="1074"/>
        <end position="1086"/>
    </location>
</feature>
<evidence type="ECO:0000256" key="5">
    <source>
        <dbReference type="SAM" id="MobiDB-lite"/>
    </source>
</evidence>
<reference evidence="7" key="1">
    <citation type="submission" date="2023-06" db="EMBL/GenBank/DDBJ databases">
        <title>Genome-scale phylogeny and comparative genomics of the fungal order Sordariales.</title>
        <authorList>
            <consortium name="Lawrence Berkeley National Laboratory"/>
            <person name="Hensen N."/>
            <person name="Bonometti L."/>
            <person name="Westerberg I."/>
            <person name="Brannstrom I.O."/>
            <person name="Guillou S."/>
            <person name="Cros-Aarteil S."/>
            <person name="Calhoun S."/>
            <person name="Haridas S."/>
            <person name="Kuo A."/>
            <person name="Mondo S."/>
            <person name="Pangilinan J."/>
            <person name="Riley R."/>
            <person name="Labutti K."/>
            <person name="Andreopoulos B."/>
            <person name="Lipzen A."/>
            <person name="Chen C."/>
            <person name="Yanf M."/>
            <person name="Daum C."/>
            <person name="Ng V."/>
            <person name="Clum A."/>
            <person name="Steindorff A."/>
            <person name="Ohm R."/>
            <person name="Martin F."/>
            <person name="Silar P."/>
            <person name="Natvig D."/>
            <person name="Lalanne C."/>
            <person name="Gautier V."/>
            <person name="Ament-Velasquez S.L."/>
            <person name="Kruys A."/>
            <person name="Hutchinson M.I."/>
            <person name="Powell A.J."/>
            <person name="Barry K."/>
            <person name="Miller A.N."/>
            <person name="Grigoriev I.V."/>
            <person name="Debuchy R."/>
            <person name="Gladieux P."/>
            <person name="Thoren M.H."/>
            <person name="Johannesson H."/>
        </authorList>
    </citation>
    <scope>NUCLEOTIDE SEQUENCE</scope>
    <source>
        <strain evidence="7">CBS 307.81</strain>
    </source>
</reference>
<evidence type="ECO:0000256" key="4">
    <source>
        <dbReference type="ARBA" id="ARBA00023242"/>
    </source>
</evidence>
<dbReference type="SUPFAM" id="SSF51197">
    <property type="entry name" value="Clavaminate synthase-like"/>
    <property type="match status" value="1"/>
</dbReference>
<feature type="compositionally biased region" description="Polar residues" evidence="5">
    <location>
        <begin position="1174"/>
        <end position="1192"/>
    </location>
</feature>
<feature type="compositionally biased region" description="Basic and acidic residues" evidence="5">
    <location>
        <begin position="549"/>
        <end position="560"/>
    </location>
</feature>
<comment type="subcellular location">
    <subcellularLocation>
        <location evidence="1">Nucleus</location>
    </subcellularLocation>
</comment>
<dbReference type="InterPro" id="IPR018866">
    <property type="entry name" value="Znf-4CXXC_R1"/>
</dbReference>
<keyword evidence="8" id="KW-1185">Reference proteome</keyword>
<dbReference type="Pfam" id="PF02373">
    <property type="entry name" value="JmjC"/>
    <property type="match status" value="1"/>
</dbReference>
<dbReference type="PROSITE" id="PS51184">
    <property type="entry name" value="JMJC"/>
    <property type="match status" value="1"/>
</dbReference>
<feature type="compositionally biased region" description="Low complexity" evidence="5">
    <location>
        <begin position="1380"/>
        <end position="1392"/>
    </location>
</feature>
<evidence type="ECO:0000313" key="7">
    <source>
        <dbReference type="EMBL" id="KAK0670055.1"/>
    </source>
</evidence>
<keyword evidence="4" id="KW-0539">Nucleus</keyword>
<evidence type="ECO:0000259" key="6">
    <source>
        <dbReference type="PROSITE" id="PS51184"/>
    </source>
</evidence>
<proteinExistence type="predicted"/>
<feature type="region of interest" description="Disordered" evidence="5">
    <location>
        <begin position="549"/>
        <end position="581"/>
    </location>
</feature>
<feature type="compositionally biased region" description="Low complexity" evidence="5">
    <location>
        <begin position="1140"/>
        <end position="1154"/>
    </location>
</feature>
<dbReference type="SMART" id="SM00558">
    <property type="entry name" value="JmjC"/>
    <property type="match status" value="1"/>
</dbReference>
<protein>
    <recommendedName>
        <fullName evidence="6">JmjC domain-containing protein</fullName>
    </recommendedName>
</protein>
<feature type="compositionally biased region" description="Acidic residues" evidence="5">
    <location>
        <begin position="1228"/>
        <end position="1237"/>
    </location>
</feature>
<feature type="compositionally biased region" description="Acidic residues" evidence="5">
    <location>
        <begin position="1363"/>
        <end position="1379"/>
    </location>
</feature>
<feature type="compositionally biased region" description="Acidic residues" evidence="5">
    <location>
        <begin position="1411"/>
        <end position="1426"/>
    </location>
</feature>
<organism evidence="7 8">
    <name type="scientific">Cercophora samala</name>
    <dbReference type="NCBI Taxonomy" id="330535"/>
    <lineage>
        <taxon>Eukaryota</taxon>
        <taxon>Fungi</taxon>
        <taxon>Dikarya</taxon>
        <taxon>Ascomycota</taxon>
        <taxon>Pezizomycotina</taxon>
        <taxon>Sordariomycetes</taxon>
        <taxon>Sordariomycetidae</taxon>
        <taxon>Sordariales</taxon>
        <taxon>Lasiosphaeriaceae</taxon>
        <taxon>Cercophora</taxon>
    </lineage>
</organism>
<accession>A0AA40DB21</accession>
<comment type="caution">
    <text evidence="7">The sequence shown here is derived from an EMBL/GenBank/DDBJ whole genome shotgun (WGS) entry which is preliminary data.</text>
</comment>
<feature type="compositionally biased region" description="Basic residues" evidence="5">
    <location>
        <begin position="872"/>
        <end position="881"/>
    </location>
</feature>
<gene>
    <name evidence="7" type="ORF">QBC41DRAFT_390604</name>
</gene>
<dbReference type="GO" id="GO:0005634">
    <property type="term" value="C:nucleus"/>
    <property type="evidence" value="ECO:0007669"/>
    <property type="project" value="UniProtKB-SubCell"/>
</dbReference>
<feature type="compositionally biased region" description="Basic residues" evidence="5">
    <location>
        <begin position="1164"/>
        <end position="1173"/>
    </location>
</feature>
<feature type="compositionally biased region" description="Low complexity" evidence="5">
    <location>
        <begin position="1017"/>
        <end position="1040"/>
    </location>
</feature>
<feature type="domain" description="JmjC" evidence="6">
    <location>
        <begin position="167"/>
        <end position="344"/>
    </location>
</feature>
<evidence type="ECO:0000256" key="3">
    <source>
        <dbReference type="ARBA" id="ARBA00023163"/>
    </source>
</evidence>
<feature type="region of interest" description="Disordered" evidence="5">
    <location>
        <begin position="858"/>
        <end position="1001"/>
    </location>
</feature>
<feature type="region of interest" description="Disordered" evidence="5">
    <location>
        <begin position="762"/>
        <end position="781"/>
    </location>
</feature>
<dbReference type="InterPro" id="IPR003347">
    <property type="entry name" value="JmjC_dom"/>
</dbReference>
<keyword evidence="2" id="KW-0805">Transcription regulation</keyword>
<name>A0AA40DB21_9PEZI</name>
<feature type="compositionally biased region" description="Polar residues" evidence="5">
    <location>
        <begin position="1254"/>
        <end position="1263"/>
    </location>
</feature>
<feature type="region of interest" description="Disordered" evidence="5">
    <location>
        <begin position="1017"/>
        <end position="1480"/>
    </location>
</feature>
<dbReference type="Gene3D" id="2.30.30.1150">
    <property type="match status" value="1"/>
</dbReference>
<feature type="compositionally biased region" description="Gly residues" evidence="5">
    <location>
        <begin position="1437"/>
        <end position="1466"/>
    </location>
</feature>